<comment type="caution">
    <text evidence="2">The sequence shown here is derived from an EMBL/GenBank/DDBJ whole genome shotgun (WGS) entry which is preliminary data.</text>
</comment>
<keyword evidence="3" id="KW-1185">Reference proteome</keyword>
<sequence length="57" mass="6351">MFSIFIYGISAILILIAIILIIRAQLSRHSKNKSTFVPSILLLIASLILLINGLMRL</sequence>
<keyword evidence="1" id="KW-0812">Transmembrane</keyword>
<proteinExistence type="predicted"/>
<evidence type="ECO:0008006" key="4">
    <source>
        <dbReference type="Google" id="ProtNLM"/>
    </source>
</evidence>
<feature type="transmembrane region" description="Helical" evidence="1">
    <location>
        <begin position="36"/>
        <end position="55"/>
    </location>
</feature>
<dbReference type="RefSeq" id="WP_156156324.1">
    <property type="nucleotide sequence ID" value="NZ_JAUOQO010000006.1"/>
</dbReference>
<dbReference type="EMBL" id="JAUOQO010000006">
    <property type="protein sequence ID" value="MDO6574263.1"/>
    <property type="molecule type" value="Genomic_DNA"/>
</dbReference>
<evidence type="ECO:0000256" key="1">
    <source>
        <dbReference type="SAM" id="Phobius"/>
    </source>
</evidence>
<protein>
    <recommendedName>
        <fullName evidence="4">Mid2-like cell wall stress sensor domain protein</fullName>
    </recommendedName>
</protein>
<dbReference type="AlphaFoldDB" id="A0AAW7YSD2"/>
<gene>
    <name evidence="2" type="ORF">Q4528_08830</name>
</gene>
<keyword evidence="1" id="KW-1133">Transmembrane helix</keyword>
<evidence type="ECO:0000313" key="2">
    <source>
        <dbReference type="EMBL" id="MDO6574263.1"/>
    </source>
</evidence>
<organism evidence="2 3">
    <name type="scientific">Staphylococcus pasteuri_A</name>
    <dbReference type="NCBI Taxonomy" id="3062664"/>
    <lineage>
        <taxon>Bacteria</taxon>
        <taxon>Bacillati</taxon>
        <taxon>Bacillota</taxon>
        <taxon>Bacilli</taxon>
        <taxon>Bacillales</taxon>
        <taxon>Staphylococcaceae</taxon>
        <taxon>Staphylococcus</taxon>
    </lineage>
</organism>
<name>A0AAW7YSD2_9STAP</name>
<reference evidence="2" key="1">
    <citation type="submission" date="2023-07" db="EMBL/GenBank/DDBJ databases">
        <title>Genome content predicts the carbon catabolic preferences of heterotrophic bacteria.</title>
        <authorList>
            <person name="Gralka M."/>
        </authorList>
    </citation>
    <scope>NUCLEOTIDE SEQUENCE</scope>
    <source>
        <strain evidence="2">E2R20</strain>
    </source>
</reference>
<keyword evidence="1" id="KW-0472">Membrane</keyword>
<dbReference type="GeneID" id="72470915"/>
<accession>A0AAW7YSD2</accession>
<evidence type="ECO:0000313" key="3">
    <source>
        <dbReference type="Proteomes" id="UP001170310"/>
    </source>
</evidence>
<feature type="transmembrane region" description="Helical" evidence="1">
    <location>
        <begin position="6"/>
        <end position="24"/>
    </location>
</feature>
<dbReference type="Proteomes" id="UP001170310">
    <property type="component" value="Unassembled WGS sequence"/>
</dbReference>